<keyword evidence="2 3" id="KW-0560">Oxidoreductase</keyword>
<dbReference type="EC" id="1.3.1.104" evidence="3"/>
<dbReference type="EMBL" id="OMKW01000002">
    <property type="protein sequence ID" value="SPF29367.1"/>
    <property type="molecule type" value="Genomic_DNA"/>
</dbReference>
<dbReference type="PANTHER" id="PTHR43639">
    <property type="entry name" value="OXIDOREDUCTASE, SHORT-CHAIN DEHYDROGENASE/REDUCTASE FAMILY (AFU_ORTHOLOGUE AFUA_5G02870)"/>
    <property type="match status" value="1"/>
</dbReference>
<organism evidence="3 4">
    <name type="scientific">Pontivivens insulae</name>
    <dbReference type="NCBI Taxonomy" id="1639689"/>
    <lineage>
        <taxon>Bacteria</taxon>
        <taxon>Pseudomonadati</taxon>
        <taxon>Pseudomonadota</taxon>
        <taxon>Alphaproteobacteria</taxon>
        <taxon>Rhodobacterales</taxon>
        <taxon>Paracoccaceae</taxon>
        <taxon>Pontivivens</taxon>
    </lineage>
</organism>
<dbReference type="PRINTS" id="PR00081">
    <property type="entry name" value="GDHRDH"/>
</dbReference>
<protein>
    <submittedName>
        <fullName evidence="3">Enoyl-[acyl-carrier-protein] reductase [NADPH] FabL</fullName>
        <ecNumber evidence="3">1.3.1.104</ecNumber>
    </submittedName>
</protein>
<evidence type="ECO:0000313" key="4">
    <source>
        <dbReference type="Proteomes" id="UP000244932"/>
    </source>
</evidence>
<dbReference type="SUPFAM" id="SSF51735">
    <property type="entry name" value="NAD(P)-binding Rossmann-fold domains"/>
    <property type="match status" value="1"/>
</dbReference>
<sequence length="255" mass="27863">MPTALITGGARRIGAAIATELAAQGFDIALHYNSSSSEADALAETLRASGIRCETFRSGFTSQADLIEMMDRIEASLGPLDLLVNNASAFFNDEITEIDEAQFDTHLMVNLKAPIFLASAMARQNHSGNRLIVNMLDNKLFALNPDFLTYTLSKSALHTSVEMLSRKLAGQIRVCGIAPSITLISGKQSVENFEKSRRINPLERAVSVEDIARTVTHLWQNDGLNGEVILLDGGQALWHLPRDVAFYVKDGTYHG</sequence>
<reference evidence="3 4" key="1">
    <citation type="submission" date="2018-03" db="EMBL/GenBank/DDBJ databases">
        <authorList>
            <person name="Keele B.F."/>
        </authorList>
    </citation>
    <scope>NUCLEOTIDE SEQUENCE [LARGE SCALE GENOMIC DNA]</scope>
    <source>
        <strain evidence="3 4">CeCT 8812</strain>
    </source>
</reference>
<keyword evidence="4" id="KW-1185">Reference proteome</keyword>
<dbReference type="PANTHER" id="PTHR43639:SF1">
    <property type="entry name" value="SHORT-CHAIN DEHYDROGENASE_REDUCTASE FAMILY PROTEIN"/>
    <property type="match status" value="1"/>
</dbReference>
<gene>
    <name evidence="3" type="primary">fabL</name>
    <name evidence="3" type="ORF">POI8812_01675</name>
</gene>
<dbReference type="InterPro" id="IPR036291">
    <property type="entry name" value="NAD(P)-bd_dom_sf"/>
</dbReference>
<dbReference type="AlphaFoldDB" id="A0A2R8AAV8"/>
<proteinExistence type="inferred from homology"/>
<dbReference type="Proteomes" id="UP000244932">
    <property type="component" value="Unassembled WGS sequence"/>
</dbReference>
<accession>A0A2R8AAV8</accession>
<evidence type="ECO:0000256" key="1">
    <source>
        <dbReference type="ARBA" id="ARBA00006484"/>
    </source>
</evidence>
<evidence type="ECO:0000256" key="2">
    <source>
        <dbReference type="ARBA" id="ARBA00023002"/>
    </source>
</evidence>
<comment type="similarity">
    <text evidence="1">Belongs to the short-chain dehydrogenases/reductases (SDR) family.</text>
</comment>
<dbReference type="GO" id="GO:0141148">
    <property type="term" value="F:enoyl-[acyl-carrier-protein] reductase (NADPH) activity"/>
    <property type="evidence" value="ECO:0007669"/>
    <property type="project" value="UniProtKB-EC"/>
</dbReference>
<evidence type="ECO:0000313" key="3">
    <source>
        <dbReference type="EMBL" id="SPF29367.1"/>
    </source>
</evidence>
<dbReference type="RefSeq" id="WP_108782072.1">
    <property type="nucleotide sequence ID" value="NZ_OMKW01000002.1"/>
</dbReference>
<name>A0A2R8AAV8_9RHOB</name>
<dbReference type="Pfam" id="PF13561">
    <property type="entry name" value="adh_short_C2"/>
    <property type="match status" value="1"/>
</dbReference>
<dbReference type="InterPro" id="IPR002347">
    <property type="entry name" value="SDR_fam"/>
</dbReference>
<dbReference type="OrthoDB" id="9786360at2"/>
<dbReference type="Gene3D" id="3.40.50.720">
    <property type="entry name" value="NAD(P)-binding Rossmann-like Domain"/>
    <property type="match status" value="1"/>
</dbReference>